<evidence type="ECO:0000256" key="1">
    <source>
        <dbReference type="SAM" id="MobiDB-lite"/>
    </source>
</evidence>
<feature type="compositionally biased region" description="Polar residues" evidence="1">
    <location>
        <begin position="529"/>
        <end position="541"/>
    </location>
</feature>
<name>A0AA38VTV6_9PEZI</name>
<feature type="compositionally biased region" description="Acidic residues" evidence="1">
    <location>
        <begin position="80"/>
        <end position="92"/>
    </location>
</feature>
<feature type="compositionally biased region" description="Polar residues" evidence="1">
    <location>
        <begin position="67"/>
        <end position="77"/>
    </location>
</feature>
<feature type="region of interest" description="Disordered" evidence="1">
    <location>
        <begin position="341"/>
        <end position="470"/>
    </location>
</feature>
<feature type="compositionally biased region" description="Polar residues" evidence="1">
    <location>
        <begin position="876"/>
        <end position="889"/>
    </location>
</feature>
<feature type="region of interest" description="Disordered" evidence="1">
    <location>
        <begin position="778"/>
        <end position="936"/>
    </location>
</feature>
<feature type="compositionally biased region" description="Low complexity" evidence="1">
    <location>
        <begin position="383"/>
        <end position="394"/>
    </location>
</feature>
<comment type="caution">
    <text evidence="2">The sequence shown here is derived from an EMBL/GenBank/DDBJ whole genome shotgun (WGS) entry which is preliminary data.</text>
</comment>
<feature type="compositionally biased region" description="Low complexity" evidence="1">
    <location>
        <begin position="455"/>
        <end position="467"/>
    </location>
</feature>
<feature type="compositionally biased region" description="Polar residues" evidence="1">
    <location>
        <begin position="423"/>
        <end position="433"/>
    </location>
</feature>
<keyword evidence="3" id="KW-1185">Reference proteome</keyword>
<feature type="compositionally biased region" description="Basic and acidic residues" evidence="1">
    <location>
        <begin position="184"/>
        <end position="213"/>
    </location>
</feature>
<feature type="region of interest" description="Disordered" evidence="1">
    <location>
        <begin position="51"/>
        <end position="315"/>
    </location>
</feature>
<sequence>MPRKSPDPDIDFKIFVDPSCLSAPMDEETPDSTPAVRDIPLPTVEAAEAKECDEISSWKDIHLGSSRGPSRPQSAMEGTTVEEEIDDLLDEIQDGRHEEDEQRQHEDGADDVGAVPEGEPTEDASIGVDNGEGVDSHAEDASVDISHTEQHLEEDLDDIHGDEAQEQEDHDSIHEDEAQEQEDHDSIHQDGTHEEVDLDELSVHAEGSHHEDQWPATTEVGEDAAHESGADKSDVHDDQMSNHEETSFQDEPSVHEESGIYEDDSSIVHEPSTKQELSIADNDDGQQEDHSLLEDSDEAASRRSSALSDADRRGSLRTEALIQAAARAVVAQIEERAIAAVHSHRASLSSSHADEGDTSILSSTSHIEPSHNPVDTTSPPSPTSSRHSSTSSHSQIHHHSSEENDSSSHHDSDPDVFSDRGGSANNSARSSLSFDGHPAEQQDDDKTLATPVRKLPPSRSASPRLSAVSTLSQYEQAECVVATSTNRSTRDTPRMPFRTPSDVRAIQMSSPTPSVLNGGASPRSAKRNGLSTGAASAQYYSPKSRPTPPPRFKAARAPLVLLHVTLLPLRWGWGEVLDGMDGAKGEGAGFEPSDELKGLWTAWRQLRDRVGDTVLERGVLLPHPQNDYEVLEERLLEALELPLRRRARILECGHYLGPANEMGDDEDEEESEDDYNAHTGRFRRGERRHWCGTCKGEIKYEDLGPGRVFRVKVYASNGLMKAGAWAACWKEMERVDVEVEPIVEAALHRELERLAAFQVEMEDRRQRLLEEEERARQEREIRVEEEMHLPTPQIHGVYDEPSILSSPQHRMHASPPSPGQTSSPIMARSPSPLLQDPVETTSARRRREEARLREIYGTSPPPPAPHFDHLDDEPVPSSTRAEPPTSTFPSAGVPLGDTHPEDTSPSAAPSYVAPPSPRSPSEEAAERRTQRRSGAYQSASLPELVFQAVKVLMRDRKNVAIVILGIFVVLLAMSPGGQGEVGVDGYRVGVPVQPVLGREAAMAQEGYAVDNVATKVSDEVPVVTVSATLESTVLERPSVEATVVGAEPEAETVAVADEQPNVGVPSASNISSSISAASVIPSPPEEIVTEKKVVRVIETVTETVKVSVTATESVIAAQATESAVEEVAAHVAEGGAAGTKGDRAASVPRLELAVCRVEKADVCLVAEGLQPST</sequence>
<protein>
    <submittedName>
        <fullName evidence="2">Midasin</fullName>
    </submittedName>
</protein>
<dbReference type="Proteomes" id="UP001174691">
    <property type="component" value="Unassembled WGS sequence"/>
</dbReference>
<feature type="region of interest" description="Disordered" evidence="1">
    <location>
        <begin position="508"/>
        <end position="549"/>
    </location>
</feature>
<evidence type="ECO:0000313" key="2">
    <source>
        <dbReference type="EMBL" id="KAJ9165301.1"/>
    </source>
</evidence>
<feature type="compositionally biased region" description="Basic and acidic residues" evidence="1">
    <location>
        <begin position="437"/>
        <end position="447"/>
    </location>
</feature>
<organism evidence="2 3">
    <name type="scientific">Coniochaeta hoffmannii</name>
    <dbReference type="NCBI Taxonomy" id="91930"/>
    <lineage>
        <taxon>Eukaryota</taxon>
        <taxon>Fungi</taxon>
        <taxon>Dikarya</taxon>
        <taxon>Ascomycota</taxon>
        <taxon>Pezizomycotina</taxon>
        <taxon>Sordariomycetes</taxon>
        <taxon>Sordariomycetidae</taxon>
        <taxon>Coniochaetales</taxon>
        <taxon>Coniochaetaceae</taxon>
        <taxon>Coniochaeta</taxon>
    </lineage>
</organism>
<proteinExistence type="predicted"/>
<feature type="compositionally biased region" description="Basic and acidic residues" evidence="1">
    <location>
        <begin position="134"/>
        <end position="163"/>
    </location>
</feature>
<accession>A0AA38VTV6</accession>
<reference evidence="2" key="1">
    <citation type="submission" date="2022-07" db="EMBL/GenBank/DDBJ databases">
        <title>Fungi with potential for degradation of polypropylene.</title>
        <authorList>
            <person name="Gostincar C."/>
        </authorList>
    </citation>
    <scope>NUCLEOTIDE SEQUENCE</scope>
    <source>
        <strain evidence="2">EXF-13287</strain>
    </source>
</reference>
<feature type="compositionally biased region" description="Basic and acidic residues" evidence="1">
    <location>
        <begin position="93"/>
        <end position="107"/>
    </location>
</feature>
<feature type="compositionally biased region" description="Basic and acidic residues" evidence="1">
    <location>
        <begin position="778"/>
        <end position="788"/>
    </location>
</feature>
<evidence type="ECO:0000313" key="3">
    <source>
        <dbReference type="Proteomes" id="UP001174691"/>
    </source>
</evidence>
<feature type="compositionally biased region" description="Basic and acidic residues" evidence="1">
    <location>
        <begin position="51"/>
        <end position="62"/>
    </location>
</feature>
<dbReference type="EMBL" id="JANBVN010000005">
    <property type="protein sequence ID" value="KAJ9165301.1"/>
    <property type="molecule type" value="Genomic_DNA"/>
</dbReference>
<feature type="compositionally biased region" description="Basic and acidic residues" evidence="1">
    <location>
        <begin position="223"/>
        <end position="258"/>
    </location>
</feature>
<gene>
    <name evidence="2" type="ORF">NKR19_g594</name>
</gene>
<feature type="compositionally biased region" description="Basic and acidic residues" evidence="1">
    <location>
        <begin position="399"/>
        <end position="413"/>
    </location>
</feature>
<dbReference type="AlphaFoldDB" id="A0AA38VTV6"/>